<organism evidence="1 2">
    <name type="scientific">Hirundo rustica rustica</name>
    <dbReference type="NCBI Taxonomy" id="333673"/>
    <lineage>
        <taxon>Eukaryota</taxon>
        <taxon>Metazoa</taxon>
        <taxon>Chordata</taxon>
        <taxon>Craniata</taxon>
        <taxon>Vertebrata</taxon>
        <taxon>Euteleostomi</taxon>
        <taxon>Archelosauria</taxon>
        <taxon>Archosauria</taxon>
        <taxon>Dinosauria</taxon>
        <taxon>Saurischia</taxon>
        <taxon>Theropoda</taxon>
        <taxon>Coelurosauria</taxon>
        <taxon>Aves</taxon>
        <taxon>Neognathae</taxon>
        <taxon>Neoaves</taxon>
        <taxon>Telluraves</taxon>
        <taxon>Australaves</taxon>
        <taxon>Passeriformes</taxon>
        <taxon>Sylvioidea</taxon>
        <taxon>Hirundinidae</taxon>
        <taxon>Hirundo</taxon>
    </lineage>
</organism>
<protein>
    <recommendedName>
        <fullName evidence="3">Reverse transcriptase domain-containing protein</fullName>
    </recommendedName>
</protein>
<name>A0A3M0J521_HIRRU</name>
<comment type="caution">
    <text evidence="1">The sequence shown here is derived from an EMBL/GenBank/DDBJ whole genome shotgun (WGS) entry which is preliminary data.</text>
</comment>
<evidence type="ECO:0000313" key="1">
    <source>
        <dbReference type="EMBL" id="RMB93973.1"/>
    </source>
</evidence>
<dbReference type="GO" id="GO:0061343">
    <property type="term" value="P:cell adhesion involved in heart morphogenesis"/>
    <property type="evidence" value="ECO:0007669"/>
    <property type="project" value="TreeGrafter"/>
</dbReference>
<dbReference type="GO" id="GO:0031012">
    <property type="term" value="C:extracellular matrix"/>
    <property type="evidence" value="ECO:0007669"/>
    <property type="project" value="TreeGrafter"/>
</dbReference>
<dbReference type="OrthoDB" id="9367242at2759"/>
<gene>
    <name evidence="1" type="ORF">DUI87_29559</name>
</gene>
<keyword evidence="2" id="KW-1185">Reference proteome</keyword>
<evidence type="ECO:0000313" key="2">
    <source>
        <dbReference type="Proteomes" id="UP000269221"/>
    </source>
</evidence>
<dbReference type="PANTHER" id="PTHR33395:SF22">
    <property type="entry name" value="REVERSE TRANSCRIPTASE DOMAIN-CONTAINING PROTEIN"/>
    <property type="match status" value="1"/>
</dbReference>
<dbReference type="AlphaFoldDB" id="A0A3M0J521"/>
<sequence length="321" mass="35933">MWEDYRNVVRVCRDATRKAKAHLELSLAKDIKDKKKSFYEYISSKRKIKENVGPLLNPMGVLVTEDTEKAELLNAFFASVFTAEDSSQESQISEVMEQVILEVCNKPVEEKKVIMSNQHGFTKGKSCLTNPIAFCDGMAGWVNEGRAVDVVYLGFIKAFDTISHNILVVLGSSVQEKQGAPGEDPMEDYKDYEGSGASLMRRDFRSWAWLVWRREEKRGDLIIAYKYLKGGHQEDGARLFSVVPSDRMGSNGHKLKQKKFHLNMQNFPLGVAEHWNRLPREVVESPSGDIPNPPGCIPVSPAPGDPALAGGLDWMISRGPS</sequence>
<accession>A0A3M0J521</accession>
<reference evidence="1 2" key="1">
    <citation type="submission" date="2018-07" db="EMBL/GenBank/DDBJ databases">
        <title>A high quality draft genome assembly of the barn swallow (H. rustica rustica).</title>
        <authorList>
            <person name="Formenti G."/>
            <person name="Chiara M."/>
            <person name="Poveda L."/>
            <person name="Francoijs K.-J."/>
            <person name="Bonisoli-Alquati A."/>
            <person name="Canova L."/>
            <person name="Gianfranceschi L."/>
            <person name="Horner D.S."/>
            <person name="Saino N."/>
        </authorList>
    </citation>
    <scope>NUCLEOTIDE SEQUENCE [LARGE SCALE GENOMIC DNA]</scope>
    <source>
        <strain evidence="1">Chelidonia</strain>
        <tissue evidence="1">Blood</tissue>
    </source>
</reference>
<proteinExistence type="predicted"/>
<evidence type="ECO:0008006" key="3">
    <source>
        <dbReference type="Google" id="ProtNLM"/>
    </source>
</evidence>
<dbReference type="PANTHER" id="PTHR33395">
    <property type="entry name" value="TRANSCRIPTASE, PUTATIVE-RELATED-RELATED"/>
    <property type="match status" value="1"/>
</dbReference>
<dbReference type="EMBL" id="QRBI01000201">
    <property type="protein sequence ID" value="RMB93973.1"/>
    <property type="molecule type" value="Genomic_DNA"/>
</dbReference>
<dbReference type="Proteomes" id="UP000269221">
    <property type="component" value="Unassembled WGS sequence"/>
</dbReference>
<dbReference type="STRING" id="333673.A0A3M0J521"/>
<dbReference type="GO" id="GO:0007508">
    <property type="term" value="P:larval heart development"/>
    <property type="evidence" value="ECO:0007669"/>
    <property type="project" value="TreeGrafter"/>
</dbReference>